<dbReference type="AlphaFoldDB" id="A0A6B9ZEY4"/>
<protein>
    <submittedName>
        <fullName evidence="1">Uncharacterized protein</fullName>
    </submittedName>
</protein>
<accession>A0A6B9ZEY4</accession>
<name>A0A6B9ZEY4_9BACT</name>
<dbReference type="PROSITE" id="PS51257">
    <property type="entry name" value="PROKAR_LIPOPROTEIN"/>
    <property type="match status" value="1"/>
</dbReference>
<dbReference type="KEGG" id="chih:GWR21_05685"/>
<evidence type="ECO:0000313" key="2">
    <source>
        <dbReference type="Proteomes" id="UP000476411"/>
    </source>
</evidence>
<evidence type="ECO:0000313" key="1">
    <source>
        <dbReference type="EMBL" id="QHS59103.1"/>
    </source>
</evidence>
<gene>
    <name evidence="1" type="ORF">GWR21_05685</name>
</gene>
<proteinExistence type="predicted"/>
<dbReference type="Proteomes" id="UP000476411">
    <property type="component" value="Chromosome"/>
</dbReference>
<dbReference type="RefSeq" id="WP_162330805.1">
    <property type="nucleotide sequence ID" value="NZ_CP048113.1"/>
</dbReference>
<dbReference type="EMBL" id="CP048113">
    <property type="protein sequence ID" value="QHS59103.1"/>
    <property type="molecule type" value="Genomic_DNA"/>
</dbReference>
<keyword evidence="2" id="KW-1185">Reference proteome</keyword>
<sequence length="51" mass="5398">MAAQIRISFSNAYNLTVLTASCEANDALDDQSAMEEAGALSYFERSHAAAA</sequence>
<reference evidence="1 2" key="1">
    <citation type="submission" date="2020-01" db="EMBL/GenBank/DDBJ databases">
        <title>Complete genome sequence of Chitinophaga sp. H33E-04 isolated from quinoa roots.</title>
        <authorList>
            <person name="Weon H.-Y."/>
            <person name="Lee S.A."/>
        </authorList>
    </citation>
    <scope>NUCLEOTIDE SEQUENCE [LARGE SCALE GENOMIC DNA]</scope>
    <source>
        <strain evidence="1 2">H33E-04</strain>
    </source>
</reference>
<organism evidence="1 2">
    <name type="scientific">Chitinophaga agri</name>
    <dbReference type="NCBI Taxonomy" id="2703787"/>
    <lineage>
        <taxon>Bacteria</taxon>
        <taxon>Pseudomonadati</taxon>
        <taxon>Bacteroidota</taxon>
        <taxon>Chitinophagia</taxon>
        <taxon>Chitinophagales</taxon>
        <taxon>Chitinophagaceae</taxon>
        <taxon>Chitinophaga</taxon>
    </lineage>
</organism>